<reference evidence="2 3" key="1">
    <citation type="submission" date="2019-01" db="EMBL/GenBank/DDBJ databases">
        <title>Complete genome sequence of Erythrobacter flavus KJ5.</title>
        <authorList>
            <person name="Kanesaki Y."/>
            <person name="Brotosudarmo T."/>
            <person name="Moriuchi R."/>
            <person name="Awai K."/>
        </authorList>
    </citation>
    <scope>NUCLEOTIDE SEQUENCE [LARGE SCALE GENOMIC DNA]</scope>
    <source>
        <strain evidence="2 3">KJ5</strain>
    </source>
</reference>
<dbReference type="EMBL" id="AP019389">
    <property type="protein sequence ID" value="BBI19226.1"/>
    <property type="molecule type" value="Genomic_DNA"/>
</dbReference>
<organism evidence="2 3">
    <name type="scientific">Qipengyuania flava</name>
    <dbReference type="NCBI Taxonomy" id="192812"/>
    <lineage>
        <taxon>Bacteria</taxon>
        <taxon>Pseudomonadati</taxon>
        <taxon>Pseudomonadota</taxon>
        <taxon>Alphaproteobacteria</taxon>
        <taxon>Sphingomonadales</taxon>
        <taxon>Erythrobacteraceae</taxon>
        <taxon>Qipengyuania</taxon>
    </lineage>
</organism>
<evidence type="ECO:0000256" key="1">
    <source>
        <dbReference type="SAM" id="MobiDB-lite"/>
    </source>
</evidence>
<name>A0A3T1CE35_9SPHN</name>
<dbReference type="RefSeq" id="WP_130585508.1">
    <property type="nucleotide sequence ID" value="NZ_AP019389.1"/>
</dbReference>
<proteinExistence type="predicted"/>
<protein>
    <submittedName>
        <fullName evidence="2">Uncharacterized protein</fullName>
    </submittedName>
</protein>
<keyword evidence="3" id="KW-1185">Reference proteome</keyword>
<dbReference type="AlphaFoldDB" id="A0A3T1CE35"/>
<sequence length="232" mass="26289">MKDVIDRVVDLVNERFERTRKVVLLSYIGQVLSRENFNISQIAGDKGFANFLRDHVSDQIDIVSLPDDPKNLAAIPIGTDLSKEIDPFGSQPRKRANSKEGSDSKSRINRGLWFSFSHELEAGHERFVTLYPEVRYRDFPEGETGEGIPVAREKIIPSGSLEKGERDQEIYKNILEWAGENKVNLSLLSSSGQAAGKRMSLLDHFFETIPEDELMGVELPLIIVKRMKSRML</sequence>
<evidence type="ECO:0000313" key="2">
    <source>
        <dbReference type="EMBL" id="BBI19226.1"/>
    </source>
</evidence>
<feature type="region of interest" description="Disordered" evidence="1">
    <location>
        <begin position="83"/>
        <end position="105"/>
    </location>
</feature>
<evidence type="ECO:0000313" key="3">
    <source>
        <dbReference type="Proteomes" id="UP000290057"/>
    </source>
</evidence>
<accession>A0A3T1CE35</accession>
<gene>
    <name evidence="2" type="ORF">EKJ_00730</name>
</gene>
<dbReference type="Proteomes" id="UP000290057">
    <property type="component" value="Chromosome"/>
</dbReference>